<evidence type="ECO:0008006" key="4">
    <source>
        <dbReference type="Google" id="ProtNLM"/>
    </source>
</evidence>
<dbReference type="EMBL" id="FMHU01000002">
    <property type="protein sequence ID" value="SCL27145.1"/>
    <property type="molecule type" value="Genomic_DNA"/>
</dbReference>
<keyword evidence="1" id="KW-0175">Coiled coil</keyword>
<dbReference type="Proteomes" id="UP000198906">
    <property type="component" value="Unassembled WGS sequence"/>
</dbReference>
<dbReference type="RefSeq" id="WP_141714252.1">
    <property type="nucleotide sequence ID" value="NZ_FMHU01000002.1"/>
</dbReference>
<dbReference type="Gene3D" id="3.40.50.300">
    <property type="entry name" value="P-loop containing nucleotide triphosphate hydrolases"/>
    <property type="match status" value="1"/>
</dbReference>
<keyword evidence="3" id="KW-1185">Reference proteome</keyword>
<organism evidence="2 3">
    <name type="scientific">Micromonospora inyonensis</name>
    <dbReference type="NCBI Taxonomy" id="47866"/>
    <lineage>
        <taxon>Bacteria</taxon>
        <taxon>Bacillati</taxon>
        <taxon>Actinomycetota</taxon>
        <taxon>Actinomycetes</taxon>
        <taxon>Micromonosporales</taxon>
        <taxon>Micromonosporaceae</taxon>
        <taxon>Micromonospora</taxon>
    </lineage>
</organism>
<dbReference type="STRING" id="47866.GA0074694_4725"/>
<protein>
    <recommendedName>
        <fullName evidence="4">AAA domain-containing protein</fullName>
    </recommendedName>
</protein>
<dbReference type="InterPro" id="IPR027417">
    <property type="entry name" value="P-loop_NTPase"/>
</dbReference>
<proteinExistence type="predicted"/>
<reference evidence="3" key="1">
    <citation type="submission" date="2016-06" db="EMBL/GenBank/DDBJ databases">
        <authorList>
            <person name="Varghese N."/>
        </authorList>
    </citation>
    <scope>NUCLEOTIDE SEQUENCE [LARGE SCALE GENOMIC DNA]</scope>
    <source>
        <strain evidence="3">DSM 46123</strain>
    </source>
</reference>
<evidence type="ECO:0000313" key="3">
    <source>
        <dbReference type="Proteomes" id="UP000198906"/>
    </source>
</evidence>
<dbReference type="SUPFAM" id="SSF52540">
    <property type="entry name" value="P-loop containing nucleoside triphosphate hydrolases"/>
    <property type="match status" value="1"/>
</dbReference>
<evidence type="ECO:0000313" key="2">
    <source>
        <dbReference type="EMBL" id="SCL27145.1"/>
    </source>
</evidence>
<name>A0A1C6SCC9_9ACTN</name>
<accession>A0A1C6SCC9</accession>
<sequence>MNVAEGESQKWTPPSPGEVLERVAAKCALPVETVQTALSEVGITLPSPVPPPRQIEVQRLRVEGTKSDGTDFSIDQRLTAGVWAIMYPDNFVGKTSILEFIVWALRGSPRQLAPNIKKWVRRITVDAVVTGQAVRLVLDHDASQNPSALRCRILSARSAAELADAQDADLRPLAEAGEAAQVEGLISTFMMEALGLTYTRIWNPAGGLDGHGAAQLHGWPVYFGACYLNPGGSKMLLGDYPSLSWLPGKLLELFIGLPYASVLAQLSTVSRRFVKQTSQAAHRAEQDRAARRTDHERWQRELADVREELQKARQSTGPLAAEAIAMVDATLDALRTARQAYADAADADQRAERAGLLAQQQVIDARETWQARRVLGLLSPNCCPRCEEPIDGDRHVIERQEASCAVCTRPLPEVNAELAQARIAELERELAAQQDLHRQISDRLRMLKKELDQAQTDHDVARARLDGIRAASAYQALRELELRAARLEGQLQVSETTAGASEPESDRTATILSVTHKVLTKVVTDAGSHLFPNLNQQIVALARDFGVRDLESVDFKRNGNLNATKDGAKTPFDDEGFPPGERLRVRIAVVIAMLRVSMQRGVPAHPGLLLIDAVGSEEVVTPDATRLVAELEKLTQQVPGLQVILTTAKPEYVEGVLPPERIITSSGPFMF</sequence>
<gene>
    <name evidence="2" type="ORF">GA0074694_4725</name>
</gene>
<dbReference type="AlphaFoldDB" id="A0A1C6SCC9"/>
<feature type="coiled-coil region" evidence="1">
    <location>
        <begin position="416"/>
        <end position="497"/>
    </location>
</feature>
<evidence type="ECO:0000256" key="1">
    <source>
        <dbReference type="SAM" id="Coils"/>
    </source>
</evidence>